<proteinExistence type="predicted"/>
<evidence type="ECO:0000313" key="6">
    <source>
        <dbReference type="Proteomes" id="UP000016933"/>
    </source>
</evidence>
<dbReference type="HOGENOM" id="CLU_003293_0_0_1"/>
<feature type="domain" description="K Homology" evidence="4">
    <location>
        <begin position="746"/>
        <end position="809"/>
    </location>
</feature>
<dbReference type="Pfam" id="PF00013">
    <property type="entry name" value="KH_1"/>
    <property type="match status" value="7"/>
</dbReference>
<dbReference type="GO" id="GO:0005737">
    <property type="term" value="C:cytoplasm"/>
    <property type="evidence" value="ECO:0007669"/>
    <property type="project" value="TreeGrafter"/>
</dbReference>
<dbReference type="CDD" id="cd22448">
    <property type="entry name" value="KH-I_ScSCP160_rpt3"/>
    <property type="match status" value="1"/>
</dbReference>
<reference evidence="5 6" key="2">
    <citation type="journal article" date="2012" name="PLoS Pathog.">
        <title>Diverse lifestyles and strategies of plant pathogenesis encoded in the genomes of eighteen Dothideomycetes fungi.</title>
        <authorList>
            <person name="Ohm R.A."/>
            <person name="Feau N."/>
            <person name="Henrissat B."/>
            <person name="Schoch C.L."/>
            <person name="Horwitz B.A."/>
            <person name="Barry K.W."/>
            <person name="Condon B.J."/>
            <person name="Copeland A.C."/>
            <person name="Dhillon B."/>
            <person name="Glaser F."/>
            <person name="Hesse C.N."/>
            <person name="Kosti I."/>
            <person name="LaButti K."/>
            <person name="Lindquist E.A."/>
            <person name="Lucas S."/>
            <person name="Salamov A.A."/>
            <person name="Bradshaw R.E."/>
            <person name="Ciuffetti L."/>
            <person name="Hamelin R.C."/>
            <person name="Kema G.H.J."/>
            <person name="Lawrence C."/>
            <person name="Scott J.A."/>
            <person name="Spatafora J.W."/>
            <person name="Turgeon B.G."/>
            <person name="de Wit P.J.G.M."/>
            <person name="Zhong S."/>
            <person name="Goodwin S.B."/>
            <person name="Grigoriev I.V."/>
        </authorList>
    </citation>
    <scope>NUCLEOTIDE SEQUENCE [LARGE SCALE GENOMIC DNA]</scope>
    <source>
        <strain evidence="6">NZE10 / CBS 128990</strain>
    </source>
</reference>
<dbReference type="SMART" id="SM00322">
    <property type="entry name" value="KH"/>
    <property type="match status" value="9"/>
</dbReference>
<dbReference type="CDD" id="cd22408">
    <property type="entry name" value="KH-I_Vigilin_rpt4"/>
    <property type="match status" value="1"/>
</dbReference>
<keyword evidence="1" id="KW-0677">Repeat</keyword>
<reference evidence="6" key="1">
    <citation type="journal article" date="2012" name="PLoS Genet.">
        <title>The genomes of the fungal plant pathogens Cladosporium fulvum and Dothistroma septosporum reveal adaptation to different hosts and lifestyles but also signatures of common ancestry.</title>
        <authorList>
            <person name="de Wit P.J.G.M."/>
            <person name="van der Burgt A."/>
            <person name="Oekmen B."/>
            <person name="Stergiopoulos I."/>
            <person name="Abd-Elsalam K.A."/>
            <person name="Aerts A.L."/>
            <person name="Bahkali A.H."/>
            <person name="Beenen H.G."/>
            <person name="Chettri P."/>
            <person name="Cox M.P."/>
            <person name="Datema E."/>
            <person name="de Vries R.P."/>
            <person name="Dhillon B."/>
            <person name="Ganley A.R."/>
            <person name="Griffiths S.A."/>
            <person name="Guo Y."/>
            <person name="Hamelin R.C."/>
            <person name="Henrissat B."/>
            <person name="Kabir M.S."/>
            <person name="Jashni M.K."/>
            <person name="Kema G."/>
            <person name="Klaubauf S."/>
            <person name="Lapidus A."/>
            <person name="Levasseur A."/>
            <person name="Lindquist E."/>
            <person name="Mehrabi R."/>
            <person name="Ohm R.A."/>
            <person name="Owen T.J."/>
            <person name="Salamov A."/>
            <person name="Schwelm A."/>
            <person name="Schijlen E."/>
            <person name="Sun H."/>
            <person name="van den Burg H.A."/>
            <person name="van Ham R.C.H.J."/>
            <person name="Zhang S."/>
            <person name="Goodwin S.B."/>
            <person name="Grigoriev I.V."/>
            <person name="Collemare J."/>
            <person name="Bradshaw R.E."/>
        </authorList>
    </citation>
    <scope>NUCLEOTIDE SEQUENCE [LARGE SCALE GENOMIC DNA]</scope>
    <source>
        <strain evidence="6">NZE10 / CBS 128990</strain>
    </source>
</reference>
<dbReference type="PROSITE" id="PS50084">
    <property type="entry name" value="KH_TYPE_1"/>
    <property type="match status" value="8"/>
</dbReference>
<dbReference type="CDD" id="cd00105">
    <property type="entry name" value="KH-I"/>
    <property type="match status" value="1"/>
</dbReference>
<sequence length="1323" mass="144271">MASTEATVNGGSSSLDGLSNAEKLQRQHEEHEAHKVTVEDAPDEDLPQSAGANSTGPSTVATLSADAGPGSKAAGKRPVRDAAQAAGSNKNELPIDTQSEELFPALGAPKAAAAAAPSMWSKRPAAVAKPASNAANGLANGNNNASSRTSTPASGVLTPSSTAPSQRGPVPQMSLPGRYTERIELPANMITPKRDLKKPVADILRDINKRSKANVEAKSGPTGGLILEGSGPVEAVRIALRDAANQLCSKQNVSVPVPAAIRGRIVGKQGATIQAISKRSGAKIDITRIEAAEIIENEDMDTMVDVSISGDPFAVQMAKQDILNIVAEHTSSANTKLKHIPPEYYPFLGQRIGSLQDGRDLKLQIPQYHRHHQAPQQAPVNRAPATFNPHPSLPIQLDGDRQAIAEVKAEIERHVQDLQRQLTMEQMPVERGRHQFIVGDRGTSLDDFLQETGCSIILPSEDDDTEMITIVGPPNRIDQGVDKIMDLASSMSMASADVARQHATAPRGGQAHARDIARYLQQQQAIEQLERLHNASIVPESSGAWNIYARDPKAAQKARMDVMNLVSGHPPARFHPVDVDSFYHQHLREQAARHVRDQYGVRVVVPDEFDGSPVLLVYEDRAPSHEYQLPRGNPSAQDAAAFKQALQEAEKHILGLASSHQNIVSQQIDAPIKFHDKIRRHVDRHHQSLGQGSIPVQVNYGAPRQQAQRRAEASNVSLRGPQDSVDVLLQSLVAFIEQEKQDELERGFTLNFDFPQKFANHLIGRKGENINRLREEFDVDIQLNDGKCEIKGPEAKANACKKHILDLGRKLEDEATHHINVPAIFHRDLIGAQGSQVNRLQERYGVRVNFPRNRQVDDDASVAEDAAGRRNAQAPNEVIIKGPSKGADACRDELLSLLQYVKDNSFTATVSVAQNQLPSLIGAGGKEMEALRLETGAQIDVPSSREAASPDGRAEIKIKGSKKAVEEAKKLIEEKAKVFDNTVTRSLDVDRKHHRVIIGPQGTNLRSIIQKAGGPDDQRLHNRMIRFPKHEADGNSIRVEGQKSVVDSICAAIEATVLDQESQTTEVAEVKPEKHRLLIGRGGEIRRQLESQFKVSINIPRQSETGPQRAHVRIAGKPEDVAKAKAHILEVTKDQEGDSLDVPRRLHHIIADNGQFFRRLRNDHKVTVDHNGQRPPPKPSTPQPNRANGASMPLITDDPAAGTDSHAWEAHDLHAVAEDGEIPWVLAGPSPEAVQAARVKLEKAIDEANKQDTMGFLILPDPRMHRHVIGPGGTEINRIRKQTGTKIQVPRDQNKGEAIEITGAKDGVEAARDIILEIVQNNA</sequence>
<name>N1Q3V9_DOTSN</name>
<dbReference type="Proteomes" id="UP000016933">
    <property type="component" value="Unassembled WGS sequence"/>
</dbReference>
<evidence type="ECO:0000256" key="1">
    <source>
        <dbReference type="ARBA" id="ARBA00022737"/>
    </source>
</evidence>
<dbReference type="GO" id="GO:0003729">
    <property type="term" value="F:mRNA binding"/>
    <property type="evidence" value="ECO:0007669"/>
    <property type="project" value="TreeGrafter"/>
</dbReference>
<dbReference type="Pfam" id="PF22952">
    <property type="entry name" value="KH_11"/>
    <property type="match status" value="1"/>
</dbReference>
<feature type="domain" description="K Homology" evidence="4">
    <location>
        <begin position="1134"/>
        <end position="1246"/>
    </location>
</feature>
<feature type="compositionally biased region" description="Low complexity" evidence="3">
    <location>
        <begin position="10"/>
        <end position="19"/>
    </location>
</feature>
<evidence type="ECO:0000259" key="4">
    <source>
        <dbReference type="SMART" id="SM00322"/>
    </source>
</evidence>
<feature type="domain" description="K Homology" evidence="4">
    <location>
        <begin position="813"/>
        <end position="899"/>
    </location>
</feature>
<feature type="compositionally biased region" description="Polar residues" evidence="3">
    <location>
        <begin position="50"/>
        <end position="62"/>
    </location>
</feature>
<accession>N1Q3V9</accession>
<feature type="region of interest" description="Disordered" evidence="3">
    <location>
        <begin position="131"/>
        <end position="172"/>
    </location>
</feature>
<feature type="compositionally biased region" description="Basic and acidic residues" evidence="3">
    <location>
        <begin position="23"/>
        <end position="38"/>
    </location>
</feature>
<feature type="compositionally biased region" description="Polar residues" evidence="3">
    <location>
        <begin position="148"/>
        <end position="165"/>
    </location>
</feature>
<dbReference type="CDD" id="cd02394">
    <property type="entry name" value="KH-I_Vigilin_rpt6"/>
    <property type="match status" value="2"/>
</dbReference>
<feature type="domain" description="K Homology" evidence="4">
    <location>
        <begin position="981"/>
        <end position="1058"/>
    </location>
</feature>
<dbReference type="OMA" id="DHAGQQV"/>
<evidence type="ECO:0000256" key="2">
    <source>
        <dbReference type="PROSITE-ProRule" id="PRU00117"/>
    </source>
</evidence>
<feature type="region of interest" description="Disordered" evidence="3">
    <location>
        <begin position="1"/>
        <end position="95"/>
    </location>
</feature>
<keyword evidence="6" id="KW-1185">Reference proteome</keyword>
<keyword evidence="2" id="KW-0694">RNA-binding</keyword>
<dbReference type="InterPro" id="IPR054548">
    <property type="entry name" value="SCP160-like_KH"/>
</dbReference>
<feature type="domain" description="K Homology" evidence="4">
    <location>
        <begin position="249"/>
        <end position="327"/>
    </location>
</feature>
<feature type="domain" description="K Homology" evidence="4">
    <location>
        <begin position="904"/>
        <end position="977"/>
    </location>
</feature>
<organism evidence="5 6">
    <name type="scientific">Dothistroma septosporum (strain NZE10 / CBS 128990)</name>
    <name type="common">Red band needle blight fungus</name>
    <name type="synonym">Mycosphaerella pini</name>
    <dbReference type="NCBI Taxonomy" id="675120"/>
    <lineage>
        <taxon>Eukaryota</taxon>
        <taxon>Fungi</taxon>
        <taxon>Dikarya</taxon>
        <taxon>Ascomycota</taxon>
        <taxon>Pezizomycotina</taxon>
        <taxon>Dothideomycetes</taxon>
        <taxon>Dothideomycetidae</taxon>
        <taxon>Mycosphaerellales</taxon>
        <taxon>Mycosphaerellaceae</taxon>
        <taxon>Dothistroma</taxon>
    </lineage>
</organism>
<dbReference type="eggNOG" id="KOG2208">
    <property type="taxonomic scope" value="Eukaryota"/>
</dbReference>
<feature type="region of interest" description="Disordered" evidence="3">
    <location>
        <begin position="1167"/>
        <end position="1194"/>
    </location>
</feature>
<dbReference type="OrthoDB" id="10027144at2759"/>
<feature type="domain" description="K Homology" evidence="4">
    <location>
        <begin position="421"/>
        <end position="489"/>
    </location>
</feature>
<gene>
    <name evidence="5" type="ORF">DOTSEDRAFT_68001</name>
</gene>
<dbReference type="EMBL" id="KB446535">
    <property type="protein sequence ID" value="EME49124.1"/>
    <property type="molecule type" value="Genomic_DNA"/>
</dbReference>
<feature type="domain" description="K Homology" evidence="4">
    <location>
        <begin position="1250"/>
        <end position="1320"/>
    </location>
</feature>
<protein>
    <recommendedName>
        <fullName evidence="4">K Homology domain-containing protein</fullName>
    </recommendedName>
</protein>
<dbReference type="CDD" id="cd22449">
    <property type="entry name" value="KH-I_ScSCP160_rpt4"/>
    <property type="match status" value="1"/>
</dbReference>
<feature type="domain" description="K Homology" evidence="4">
    <location>
        <begin position="1062"/>
        <end position="1133"/>
    </location>
</feature>
<dbReference type="InterPro" id="IPR004088">
    <property type="entry name" value="KH_dom_type_1"/>
</dbReference>
<evidence type="ECO:0000313" key="5">
    <source>
        <dbReference type="EMBL" id="EME49124.1"/>
    </source>
</evidence>
<dbReference type="InterPro" id="IPR004087">
    <property type="entry name" value="KH_dom"/>
</dbReference>
<dbReference type="PANTHER" id="PTHR10627:SF31">
    <property type="entry name" value="DODECA-SATELLITE-BINDING PROTEIN 1, ISOFORM A"/>
    <property type="match status" value="1"/>
</dbReference>
<dbReference type="InterPro" id="IPR036612">
    <property type="entry name" value="KH_dom_type_1_sf"/>
</dbReference>
<dbReference type="STRING" id="675120.N1Q3V9"/>
<feature type="compositionally biased region" description="Low complexity" evidence="3">
    <location>
        <begin position="131"/>
        <end position="147"/>
    </location>
</feature>
<dbReference type="SUPFAM" id="SSF54791">
    <property type="entry name" value="Eukaryotic type KH-domain (KH-domain type I)"/>
    <property type="match status" value="7"/>
</dbReference>
<dbReference type="PANTHER" id="PTHR10627">
    <property type="entry name" value="SCP160"/>
    <property type="match status" value="1"/>
</dbReference>
<dbReference type="Gene3D" id="3.30.1370.10">
    <property type="entry name" value="K Homology domain, type 1"/>
    <property type="match status" value="8"/>
</dbReference>
<evidence type="ECO:0000256" key="3">
    <source>
        <dbReference type="SAM" id="MobiDB-lite"/>
    </source>
</evidence>